<dbReference type="EMBL" id="VSRR010001008">
    <property type="protein sequence ID" value="MPC21723.1"/>
    <property type="molecule type" value="Genomic_DNA"/>
</dbReference>
<gene>
    <name evidence="1" type="ORF">E2C01_014717</name>
</gene>
<reference evidence="1 2" key="1">
    <citation type="submission" date="2019-05" db="EMBL/GenBank/DDBJ databases">
        <title>Another draft genome of Portunus trituberculatus and its Hox gene families provides insights of decapod evolution.</title>
        <authorList>
            <person name="Jeong J.-H."/>
            <person name="Song I."/>
            <person name="Kim S."/>
            <person name="Choi T."/>
            <person name="Kim D."/>
            <person name="Ryu S."/>
            <person name="Kim W."/>
        </authorList>
    </citation>
    <scope>NUCLEOTIDE SEQUENCE [LARGE SCALE GENOMIC DNA]</scope>
    <source>
        <tissue evidence="1">Muscle</tissue>
    </source>
</reference>
<dbReference type="AlphaFoldDB" id="A0A5B7DKR4"/>
<comment type="caution">
    <text evidence="1">The sequence shown here is derived from an EMBL/GenBank/DDBJ whole genome shotgun (WGS) entry which is preliminary data.</text>
</comment>
<protein>
    <submittedName>
        <fullName evidence="1">Uncharacterized protein</fullName>
    </submittedName>
</protein>
<evidence type="ECO:0000313" key="1">
    <source>
        <dbReference type="EMBL" id="MPC21723.1"/>
    </source>
</evidence>
<dbReference type="Proteomes" id="UP000324222">
    <property type="component" value="Unassembled WGS sequence"/>
</dbReference>
<evidence type="ECO:0000313" key="2">
    <source>
        <dbReference type="Proteomes" id="UP000324222"/>
    </source>
</evidence>
<sequence>MIFSRHGLRRHLFQQLLPAWDCSGHDDFVNIYKYNESVEVHISIQTIIVWDYLILSLVCNLGLKKAADKPTGGRLFTRKR</sequence>
<keyword evidence="2" id="KW-1185">Reference proteome</keyword>
<accession>A0A5B7DKR4</accession>
<proteinExistence type="predicted"/>
<organism evidence="1 2">
    <name type="scientific">Portunus trituberculatus</name>
    <name type="common">Swimming crab</name>
    <name type="synonym">Neptunus trituberculatus</name>
    <dbReference type="NCBI Taxonomy" id="210409"/>
    <lineage>
        <taxon>Eukaryota</taxon>
        <taxon>Metazoa</taxon>
        <taxon>Ecdysozoa</taxon>
        <taxon>Arthropoda</taxon>
        <taxon>Crustacea</taxon>
        <taxon>Multicrustacea</taxon>
        <taxon>Malacostraca</taxon>
        <taxon>Eumalacostraca</taxon>
        <taxon>Eucarida</taxon>
        <taxon>Decapoda</taxon>
        <taxon>Pleocyemata</taxon>
        <taxon>Brachyura</taxon>
        <taxon>Eubrachyura</taxon>
        <taxon>Portunoidea</taxon>
        <taxon>Portunidae</taxon>
        <taxon>Portuninae</taxon>
        <taxon>Portunus</taxon>
    </lineage>
</organism>
<name>A0A5B7DKR4_PORTR</name>